<dbReference type="Pfam" id="PF01501">
    <property type="entry name" value="Glyco_transf_8"/>
    <property type="match status" value="1"/>
</dbReference>
<dbReference type="SUPFAM" id="SSF53448">
    <property type="entry name" value="Nucleotide-diphospho-sugar transferases"/>
    <property type="match status" value="1"/>
</dbReference>
<dbReference type="InterPro" id="IPR029044">
    <property type="entry name" value="Nucleotide-diphossugar_trans"/>
</dbReference>
<evidence type="ECO:0000256" key="1">
    <source>
        <dbReference type="ARBA" id="ARBA00022676"/>
    </source>
</evidence>
<keyword evidence="3" id="KW-0479">Metal-binding</keyword>
<evidence type="ECO:0000256" key="2">
    <source>
        <dbReference type="ARBA" id="ARBA00022679"/>
    </source>
</evidence>
<dbReference type="InterPro" id="IPR050748">
    <property type="entry name" value="Glycosyltrans_8_dom-fam"/>
</dbReference>
<evidence type="ECO:0000256" key="3">
    <source>
        <dbReference type="ARBA" id="ARBA00022723"/>
    </source>
</evidence>
<dbReference type="Proteomes" id="UP001597285">
    <property type="component" value="Unassembled WGS sequence"/>
</dbReference>
<dbReference type="Gene3D" id="3.90.550.10">
    <property type="entry name" value="Spore Coat Polysaccharide Biosynthesis Protein SpsA, Chain A"/>
    <property type="match status" value="1"/>
</dbReference>
<protein>
    <submittedName>
        <fullName evidence="4">Glycosyltransferase family 8 protein</fullName>
    </submittedName>
</protein>
<gene>
    <name evidence="4" type="ORF">ACFSBK_05085</name>
</gene>
<dbReference type="RefSeq" id="WP_058918923.1">
    <property type="nucleotide sequence ID" value="NZ_JBHSQC010000004.1"/>
</dbReference>
<evidence type="ECO:0000313" key="4">
    <source>
        <dbReference type="EMBL" id="MFD1799234.1"/>
    </source>
</evidence>
<organism evidence="4 5">
    <name type="scientific">Carnobacterium antarcticum</name>
    <dbReference type="NCBI Taxonomy" id="2126436"/>
    <lineage>
        <taxon>Bacteria</taxon>
        <taxon>Bacillati</taxon>
        <taxon>Bacillota</taxon>
        <taxon>Bacilli</taxon>
        <taxon>Lactobacillales</taxon>
        <taxon>Carnobacteriaceae</taxon>
        <taxon>Carnobacterium</taxon>
    </lineage>
</organism>
<dbReference type="PANTHER" id="PTHR13778:SF47">
    <property type="entry name" value="LIPOPOLYSACCHARIDE 1,3-GALACTOSYLTRANSFERASE"/>
    <property type="match status" value="1"/>
</dbReference>
<reference evidence="5" key="1">
    <citation type="journal article" date="2019" name="Int. J. Syst. Evol. Microbiol.">
        <title>The Global Catalogue of Microorganisms (GCM) 10K type strain sequencing project: providing services to taxonomists for standard genome sequencing and annotation.</title>
        <authorList>
            <consortium name="The Broad Institute Genomics Platform"/>
            <consortium name="The Broad Institute Genome Sequencing Center for Infectious Disease"/>
            <person name="Wu L."/>
            <person name="Ma J."/>
        </authorList>
    </citation>
    <scope>NUCLEOTIDE SEQUENCE [LARGE SCALE GENOMIC DNA]</scope>
    <source>
        <strain evidence="5">KCTC 42143</strain>
    </source>
</reference>
<dbReference type="InterPro" id="IPR002495">
    <property type="entry name" value="Glyco_trans_8"/>
</dbReference>
<name>A0ABW4NLC7_9LACT</name>
<keyword evidence="1" id="KW-0328">Glycosyltransferase</keyword>
<sequence>MVESSEITIVSSTNEDFMPHLATLFLSLLQTKQENTIINFYVIDDHISLQSKEQLNRMVNEYDASISYLQIDTLEFDDMVESDRIPTTAYFRIAIPNFLKSTDVKRAIYLDCDIIALEDIEQIWSVDLGDNLLAAVEDAGFHQRLDAMEIDAESNTYFNSGMMIIDIDKWRKEKISEQVFKFALENQDELRFHDQDALNAILHDRWLVLHPKWNAQAYILTNEQEHPTKIGEVEYAEARNAPALVHFSGHIKPWHKESDHPYRDAYLKIRNQTPFPIEGELESGQRD</sequence>
<keyword evidence="5" id="KW-1185">Reference proteome</keyword>
<dbReference type="CDD" id="cd04194">
    <property type="entry name" value="GT8_A4GalT_like"/>
    <property type="match status" value="1"/>
</dbReference>
<keyword evidence="2" id="KW-0808">Transferase</keyword>
<dbReference type="EMBL" id="JBHUFF010000009">
    <property type="protein sequence ID" value="MFD1799234.1"/>
    <property type="molecule type" value="Genomic_DNA"/>
</dbReference>
<comment type="caution">
    <text evidence="4">The sequence shown here is derived from an EMBL/GenBank/DDBJ whole genome shotgun (WGS) entry which is preliminary data.</text>
</comment>
<evidence type="ECO:0000313" key="5">
    <source>
        <dbReference type="Proteomes" id="UP001597285"/>
    </source>
</evidence>
<accession>A0ABW4NLC7</accession>
<proteinExistence type="predicted"/>
<dbReference type="PANTHER" id="PTHR13778">
    <property type="entry name" value="GLYCOSYLTRANSFERASE 8 DOMAIN-CONTAINING PROTEIN"/>
    <property type="match status" value="1"/>
</dbReference>